<reference evidence="1" key="1">
    <citation type="journal article" date="2015" name="Nature">
        <title>Complex archaea that bridge the gap between prokaryotes and eukaryotes.</title>
        <authorList>
            <person name="Spang A."/>
            <person name="Saw J.H."/>
            <person name="Jorgensen S.L."/>
            <person name="Zaremba-Niedzwiedzka K."/>
            <person name="Martijn J."/>
            <person name="Lind A.E."/>
            <person name="van Eijk R."/>
            <person name="Schleper C."/>
            <person name="Guy L."/>
            <person name="Ettema T.J."/>
        </authorList>
    </citation>
    <scope>NUCLEOTIDE SEQUENCE</scope>
</reference>
<name>A0A0F9EKL5_9ZZZZ</name>
<dbReference type="GO" id="GO:0009007">
    <property type="term" value="F:site-specific DNA-methyltransferase (adenine-specific) activity"/>
    <property type="evidence" value="ECO:0007669"/>
    <property type="project" value="InterPro"/>
</dbReference>
<proteinExistence type="predicted"/>
<dbReference type="GO" id="GO:0003677">
    <property type="term" value="F:DNA binding"/>
    <property type="evidence" value="ECO:0007669"/>
    <property type="project" value="InterPro"/>
</dbReference>
<dbReference type="AlphaFoldDB" id="A0A0F9EKL5"/>
<dbReference type="InterPro" id="IPR008593">
    <property type="entry name" value="Dam_MeTrfase"/>
</dbReference>
<dbReference type="EMBL" id="LAZR01024603">
    <property type="protein sequence ID" value="KKL74579.1"/>
    <property type="molecule type" value="Genomic_DNA"/>
</dbReference>
<organism evidence="1">
    <name type="scientific">marine sediment metagenome</name>
    <dbReference type="NCBI Taxonomy" id="412755"/>
    <lineage>
        <taxon>unclassified sequences</taxon>
        <taxon>metagenomes</taxon>
        <taxon>ecological metagenomes</taxon>
    </lineage>
</organism>
<feature type="non-terminal residue" evidence="1">
    <location>
        <position position="1"/>
    </location>
</feature>
<sequence>RSKGSKSNAWWTPIETFEMLCKLYKFKPNLDAAASKRSTLCDVFLDRKTDALKVSWKLQGRKSRVWLNPPNNKEKRGKKTRALLSLFIQKAYLEFTSGHAKIMMIVPLNTQSSVKSWWPFVQAPMERGEDIMFRPIKSRIAFQKNGVKNTDSSINGYCVVLFGFNKKKVMKRLKIKQKQYYKIYYNLKKSLLRFLF</sequence>
<protein>
    <submittedName>
        <fullName evidence="1">Uncharacterized protein</fullName>
    </submittedName>
</protein>
<accession>A0A0F9EKL5</accession>
<dbReference type="GO" id="GO:0009307">
    <property type="term" value="P:DNA restriction-modification system"/>
    <property type="evidence" value="ECO:0007669"/>
    <property type="project" value="InterPro"/>
</dbReference>
<comment type="caution">
    <text evidence="1">The sequence shown here is derived from an EMBL/GenBank/DDBJ whole genome shotgun (WGS) entry which is preliminary data.</text>
</comment>
<gene>
    <name evidence="1" type="ORF">LCGC14_2063440</name>
</gene>
<dbReference type="Pfam" id="PF05869">
    <property type="entry name" value="Dam"/>
    <property type="match status" value="1"/>
</dbReference>
<evidence type="ECO:0000313" key="1">
    <source>
        <dbReference type="EMBL" id="KKL74579.1"/>
    </source>
</evidence>